<dbReference type="NCBIfam" id="TIGR03804">
    <property type="entry name" value="para_beta_helix"/>
    <property type="match status" value="3"/>
</dbReference>
<dbReference type="InterPro" id="IPR000408">
    <property type="entry name" value="Reg_chr_condens"/>
</dbReference>
<dbReference type="InterPro" id="IPR009091">
    <property type="entry name" value="RCC1/BLIP-II"/>
</dbReference>
<feature type="region of interest" description="Disordered" evidence="2">
    <location>
        <begin position="282"/>
        <end position="313"/>
    </location>
</feature>
<dbReference type="SUPFAM" id="SSF50985">
    <property type="entry name" value="RCC1/BLIP-II"/>
    <property type="match status" value="1"/>
</dbReference>
<reference evidence="5 6" key="1">
    <citation type="journal article" date="2013" name="Nature">
        <title>Anaerobic oxidation of methane coupled to nitrate reduction in a novel archaeal lineage.</title>
        <authorList>
            <person name="Haroon M.F."/>
            <person name="Hu S."/>
            <person name="Shi Y."/>
            <person name="Imelfort M."/>
            <person name="Keller J."/>
            <person name="Hugenholtz P."/>
            <person name="Yuan Z."/>
            <person name="Tyson G.W."/>
        </authorList>
    </citation>
    <scope>NUCLEOTIDE SEQUENCE [LARGE SCALE GENOMIC DNA]</scope>
    <source>
        <strain evidence="5 6">ANME-2d</strain>
    </source>
</reference>
<protein>
    <submittedName>
        <fullName evidence="5">Parallel beta-helix repeat (Two copies)</fullName>
    </submittedName>
</protein>
<evidence type="ECO:0000313" key="6">
    <source>
        <dbReference type="Proteomes" id="UP000027153"/>
    </source>
</evidence>
<dbReference type="Pfam" id="PF00415">
    <property type="entry name" value="RCC1"/>
    <property type="match status" value="5"/>
</dbReference>
<feature type="transmembrane region" description="Helical" evidence="3">
    <location>
        <begin position="765"/>
        <end position="785"/>
    </location>
</feature>
<dbReference type="Pfam" id="PF05048">
    <property type="entry name" value="NosD"/>
    <property type="match status" value="1"/>
</dbReference>
<dbReference type="PATRIC" id="fig|1392998.3.peg.2826"/>
<keyword evidence="3" id="KW-0472">Membrane</keyword>
<dbReference type="EMBL" id="JMIY01000007">
    <property type="protein sequence ID" value="KCZ71230.1"/>
    <property type="molecule type" value="Genomic_DNA"/>
</dbReference>
<accession>A0A062V754</accession>
<feature type="domain" description="Periplasmic copper-binding protein NosD beta helix" evidence="4">
    <location>
        <begin position="482"/>
        <end position="591"/>
    </location>
</feature>
<dbReference type="Gene3D" id="2.160.20.10">
    <property type="entry name" value="Single-stranded right-handed beta-helix, Pectin lyase-like"/>
    <property type="match status" value="2"/>
</dbReference>
<dbReference type="SMART" id="SM00710">
    <property type="entry name" value="PbH1"/>
    <property type="match status" value="8"/>
</dbReference>
<keyword evidence="1" id="KW-0677">Repeat</keyword>
<dbReference type="PANTHER" id="PTHR22872">
    <property type="entry name" value="BTK-BINDING PROTEIN-RELATED"/>
    <property type="match status" value="1"/>
</dbReference>
<name>A0A062V754_9EURY</name>
<feature type="compositionally biased region" description="Pro residues" evidence="2">
    <location>
        <begin position="288"/>
        <end position="312"/>
    </location>
</feature>
<dbReference type="InterPro" id="IPR011050">
    <property type="entry name" value="Pectin_lyase_fold/virulence"/>
</dbReference>
<evidence type="ECO:0000256" key="3">
    <source>
        <dbReference type="SAM" id="Phobius"/>
    </source>
</evidence>
<evidence type="ECO:0000256" key="1">
    <source>
        <dbReference type="ARBA" id="ARBA00022737"/>
    </source>
</evidence>
<dbReference type="Proteomes" id="UP000027153">
    <property type="component" value="Unassembled WGS sequence"/>
</dbReference>
<organism evidence="5 6">
    <name type="scientific">Candidatus Methanoperedens nitratireducens</name>
    <dbReference type="NCBI Taxonomy" id="1392998"/>
    <lineage>
        <taxon>Archaea</taxon>
        <taxon>Methanobacteriati</taxon>
        <taxon>Methanobacteriota</taxon>
        <taxon>Stenosarchaea group</taxon>
        <taxon>Methanomicrobia</taxon>
        <taxon>Methanosarcinales</taxon>
        <taxon>ANME-2 cluster</taxon>
        <taxon>Candidatus Methanoperedentaceae</taxon>
        <taxon>Candidatus Methanoperedens</taxon>
    </lineage>
</organism>
<dbReference type="RefSeq" id="WP_052368986.1">
    <property type="nucleotide sequence ID" value="NZ_JMIY01000007.1"/>
</dbReference>
<comment type="caution">
    <text evidence="5">The sequence shown here is derived from an EMBL/GenBank/DDBJ whole genome shotgun (WGS) entry which is preliminary data.</text>
</comment>
<dbReference type="InterPro" id="IPR006626">
    <property type="entry name" value="PbH1"/>
</dbReference>
<keyword evidence="3" id="KW-1133">Transmembrane helix</keyword>
<sequence>MISNNICGGRTHGIGAGITIFVLLLLVGEAGASGEVWTWGMNNAGQLGDGTQTQRSTPVQVIGLSGVTAIAGGGPHTIALKSDRTVWTWGDNYYGQLGDGTNTLRITPVQVSGLSGVIAIAGAQQHTIALKSDGTVWTWGANYNGRLGDGTQTDRLTPVQVVGLSGVTAIDGAFYHTIALKSDGTVWTWGYNSDGRLGDGTKTTRLTPVQVIGLSGVTAIAGGSWHTIALKSDGTVWTWGGNNNNQLGDGTTTTRLTPVQVSELSGVTAIADGEAHTIALGGQLSTPTPTPTVTPVPTSSPSPTPTTMPPTSTPTLINSCTKISSPGEYVLNRNILDSSEINCINITSSNVVIDGAGYTIDGIDKRETFGVVVYNSTTVLTNVTVKNLKVTDWDYGIYYKNVQKSIIVNNNANSNNAGINLRSSSNNELSGNTANSNNDLGIIMAFSSNNKLSGNTANSNMDGINLGSSSSNTLSSNNASLNHQHGIVLDSSSNYNTLSGNTANSNAKYGIRLTFSSNNKLSGNTANSNYYAGILLWSSSNNTIYNNIFNHYVNFDFSGDNNNTWNTMRTSGLNIIGGSYLGGNVWANPSGKGFSQTCTDADNDGICDSTYVLDANNIDYLPLAYNLSVASTPIPTIVPTSTPTAISYQVTIEIFGSKFNPIEMRILKGTTVRWTNKDSSLHTINGDNFRSPPLNKRDTWDYTFYETGTYEYSCLSHPYMLHGKIIVAPDSIPANKPATTQTTISVEVKEINKTEEKHQESKVPATPGFTAMSFLIAGMLLSILIRKIK</sequence>
<evidence type="ECO:0000256" key="2">
    <source>
        <dbReference type="SAM" id="MobiDB-lite"/>
    </source>
</evidence>
<dbReference type="SUPFAM" id="SSF51126">
    <property type="entry name" value="Pectin lyase-like"/>
    <property type="match status" value="1"/>
</dbReference>
<proteinExistence type="predicted"/>
<dbReference type="Gene3D" id="2.60.40.420">
    <property type="entry name" value="Cupredoxins - blue copper proteins"/>
    <property type="match status" value="1"/>
</dbReference>
<keyword evidence="6" id="KW-1185">Reference proteome</keyword>
<evidence type="ECO:0000313" key="5">
    <source>
        <dbReference type="EMBL" id="KCZ71230.1"/>
    </source>
</evidence>
<dbReference type="OrthoDB" id="11836at2157"/>
<dbReference type="AlphaFoldDB" id="A0A062V754"/>
<dbReference type="InterPro" id="IPR008972">
    <property type="entry name" value="Cupredoxin"/>
</dbReference>
<keyword evidence="3" id="KW-0812">Transmembrane</keyword>
<evidence type="ECO:0000259" key="4">
    <source>
        <dbReference type="Pfam" id="PF05048"/>
    </source>
</evidence>
<dbReference type="SUPFAM" id="SSF49503">
    <property type="entry name" value="Cupredoxins"/>
    <property type="match status" value="1"/>
</dbReference>
<dbReference type="Gene3D" id="2.130.10.30">
    <property type="entry name" value="Regulator of chromosome condensation 1/beta-lactamase-inhibitor protein II"/>
    <property type="match status" value="2"/>
</dbReference>
<dbReference type="InterPro" id="IPR051625">
    <property type="entry name" value="Signaling_Regulatory_Domain"/>
</dbReference>
<dbReference type="PROSITE" id="PS00626">
    <property type="entry name" value="RCC1_2"/>
    <property type="match status" value="2"/>
</dbReference>
<dbReference type="PRINTS" id="PR00633">
    <property type="entry name" value="RCCNDNSATION"/>
</dbReference>
<dbReference type="PROSITE" id="PS50012">
    <property type="entry name" value="RCC1_3"/>
    <property type="match status" value="5"/>
</dbReference>
<dbReference type="InterPro" id="IPR007742">
    <property type="entry name" value="NosD_dom"/>
</dbReference>
<dbReference type="InterPro" id="IPR012334">
    <property type="entry name" value="Pectin_lyas_fold"/>
</dbReference>
<gene>
    <name evidence="5" type="ORF">ANME2D_03265</name>
</gene>
<dbReference type="InterPro" id="IPR022441">
    <property type="entry name" value="Para_beta_helix_rpt-2"/>
</dbReference>